<sequence length="134" mass="15172">MLNRINRSRLYISPLQLGLPCCSRTACYFSISIVLNKGQEYEDLIDKYRAQFNEKNAEISRLQNTQCDACAKRRNEVKSGDTTNGGGTIEELKKEVAHLRQVNKGLGALPLSHLGCHSVSLRFLFNLLHIQKNH</sequence>
<reference evidence="2" key="1">
    <citation type="submission" date="2021-05" db="EMBL/GenBank/DDBJ databases">
        <authorList>
            <person name="Alioto T."/>
            <person name="Alioto T."/>
            <person name="Gomez Garrido J."/>
        </authorList>
    </citation>
    <scope>NUCLEOTIDE SEQUENCE</scope>
</reference>
<keyword evidence="1" id="KW-0175">Coiled coil</keyword>
<feature type="coiled-coil region" evidence="1">
    <location>
        <begin position="38"/>
        <end position="65"/>
    </location>
</feature>
<proteinExistence type="predicted"/>
<name>A0A8D9AHM4_9HEMI</name>
<protein>
    <submittedName>
        <fullName evidence="2">Uncharacterized protein</fullName>
    </submittedName>
</protein>
<organism evidence="2">
    <name type="scientific">Cacopsylla melanoneura</name>
    <dbReference type="NCBI Taxonomy" id="428564"/>
    <lineage>
        <taxon>Eukaryota</taxon>
        <taxon>Metazoa</taxon>
        <taxon>Ecdysozoa</taxon>
        <taxon>Arthropoda</taxon>
        <taxon>Hexapoda</taxon>
        <taxon>Insecta</taxon>
        <taxon>Pterygota</taxon>
        <taxon>Neoptera</taxon>
        <taxon>Paraneoptera</taxon>
        <taxon>Hemiptera</taxon>
        <taxon>Sternorrhyncha</taxon>
        <taxon>Psylloidea</taxon>
        <taxon>Psyllidae</taxon>
        <taxon>Psyllinae</taxon>
        <taxon>Cacopsylla</taxon>
    </lineage>
</organism>
<evidence type="ECO:0000313" key="2">
    <source>
        <dbReference type="EMBL" id="CAG6764136.1"/>
    </source>
</evidence>
<dbReference type="AlphaFoldDB" id="A0A8D9AHM4"/>
<accession>A0A8D9AHM4</accession>
<evidence type="ECO:0000256" key="1">
    <source>
        <dbReference type="SAM" id="Coils"/>
    </source>
</evidence>
<dbReference type="EMBL" id="HBUF01565021">
    <property type="protein sequence ID" value="CAG6764136.1"/>
    <property type="molecule type" value="Transcribed_RNA"/>
</dbReference>